<evidence type="ECO:0000313" key="2">
    <source>
        <dbReference type="EMBL" id="SVB66743.1"/>
    </source>
</evidence>
<protein>
    <submittedName>
        <fullName evidence="2">Uncharacterized protein</fullName>
    </submittedName>
</protein>
<sequence length="30" mass="3342">MSKPLKYFIIVFISVLLAVCIFIGSILTIV</sequence>
<feature type="transmembrane region" description="Helical" evidence="1">
    <location>
        <begin position="7"/>
        <end position="29"/>
    </location>
</feature>
<dbReference type="EMBL" id="UINC01051973">
    <property type="protein sequence ID" value="SVB66743.1"/>
    <property type="molecule type" value="Genomic_DNA"/>
</dbReference>
<reference evidence="2" key="1">
    <citation type="submission" date="2018-05" db="EMBL/GenBank/DDBJ databases">
        <authorList>
            <person name="Lanie J.A."/>
            <person name="Ng W.-L."/>
            <person name="Kazmierczak K.M."/>
            <person name="Andrzejewski T.M."/>
            <person name="Davidsen T.M."/>
            <person name="Wayne K.J."/>
            <person name="Tettelin H."/>
            <person name="Glass J.I."/>
            <person name="Rusch D."/>
            <person name="Podicherti R."/>
            <person name="Tsui H.-C.T."/>
            <person name="Winkler M.E."/>
        </authorList>
    </citation>
    <scope>NUCLEOTIDE SEQUENCE</scope>
</reference>
<proteinExistence type="predicted"/>
<accession>A0A382FWV2</accession>
<keyword evidence="1" id="KW-0472">Membrane</keyword>
<evidence type="ECO:0000256" key="1">
    <source>
        <dbReference type="SAM" id="Phobius"/>
    </source>
</evidence>
<organism evidence="2">
    <name type="scientific">marine metagenome</name>
    <dbReference type="NCBI Taxonomy" id="408172"/>
    <lineage>
        <taxon>unclassified sequences</taxon>
        <taxon>metagenomes</taxon>
        <taxon>ecological metagenomes</taxon>
    </lineage>
</organism>
<name>A0A382FWV2_9ZZZZ</name>
<dbReference type="AlphaFoldDB" id="A0A382FWV2"/>
<keyword evidence="1" id="KW-1133">Transmembrane helix</keyword>
<keyword evidence="1" id="KW-0812">Transmembrane</keyword>
<feature type="non-terminal residue" evidence="2">
    <location>
        <position position="30"/>
    </location>
</feature>
<gene>
    <name evidence="2" type="ORF">METZ01_LOCUS219597</name>
</gene>